<keyword evidence="12" id="KW-1185">Reference proteome</keyword>
<dbReference type="Proteomes" id="UP000233781">
    <property type="component" value="Unassembled WGS sequence"/>
</dbReference>
<dbReference type="GO" id="GO:0006508">
    <property type="term" value="P:proteolysis"/>
    <property type="evidence" value="ECO:0007669"/>
    <property type="project" value="UniProtKB-KW"/>
</dbReference>
<dbReference type="CDD" id="cd04275">
    <property type="entry name" value="ZnMc_pappalysin_like"/>
    <property type="match status" value="1"/>
</dbReference>
<dbReference type="Pfam" id="PF05572">
    <property type="entry name" value="Peptidase_M43"/>
    <property type="match status" value="1"/>
</dbReference>
<keyword evidence="5" id="KW-0378">Hydrolase</keyword>
<dbReference type="Gene3D" id="3.40.390.10">
    <property type="entry name" value="Collagenase (Catalytic Domain)"/>
    <property type="match status" value="1"/>
</dbReference>
<protein>
    <submittedName>
        <fullName evidence="11">Pregnancy-associated plasma protein-A</fullName>
    </submittedName>
</protein>
<evidence type="ECO:0000256" key="9">
    <source>
        <dbReference type="SAM" id="SignalP"/>
    </source>
</evidence>
<dbReference type="GO" id="GO:0046872">
    <property type="term" value="F:metal ion binding"/>
    <property type="evidence" value="ECO:0007669"/>
    <property type="project" value="UniProtKB-KW"/>
</dbReference>
<evidence type="ECO:0000256" key="2">
    <source>
        <dbReference type="ARBA" id="ARBA00022670"/>
    </source>
</evidence>
<evidence type="ECO:0000256" key="7">
    <source>
        <dbReference type="ARBA" id="ARBA00023049"/>
    </source>
</evidence>
<dbReference type="InterPro" id="IPR024079">
    <property type="entry name" value="MetalloPept_cat_dom_sf"/>
</dbReference>
<comment type="caution">
    <text evidence="11">The sequence shown here is derived from an EMBL/GenBank/DDBJ whole genome shotgun (WGS) entry which is preliminary data.</text>
</comment>
<keyword evidence="2" id="KW-0645">Protease</keyword>
<feature type="domain" description="Peptidase M43 pregnancy-associated plasma-A" evidence="10">
    <location>
        <begin position="230"/>
        <end position="315"/>
    </location>
</feature>
<reference evidence="11 12" key="1">
    <citation type="submission" date="2017-12" db="EMBL/GenBank/DDBJ databases">
        <title>Sequencing the genomes of 1000 Actinobacteria strains.</title>
        <authorList>
            <person name="Klenk H.-P."/>
        </authorList>
    </citation>
    <scope>NUCLEOTIDE SEQUENCE [LARGE SCALE GENOMIC DNA]</scope>
    <source>
        <strain evidence="11 12">DSM 12806</strain>
    </source>
</reference>
<organism evidence="11 12">
    <name type="scientific">Phycicoccus duodecadis</name>
    <dbReference type="NCBI Taxonomy" id="173053"/>
    <lineage>
        <taxon>Bacteria</taxon>
        <taxon>Bacillati</taxon>
        <taxon>Actinomycetota</taxon>
        <taxon>Actinomycetes</taxon>
        <taxon>Micrococcales</taxon>
        <taxon>Intrasporangiaceae</taxon>
        <taxon>Phycicoccus</taxon>
    </lineage>
</organism>
<feature type="chain" id="PRO_5014911038" evidence="9">
    <location>
        <begin position="29"/>
        <end position="323"/>
    </location>
</feature>
<keyword evidence="8" id="KW-1015">Disulfide bond</keyword>
<dbReference type="EMBL" id="PJNE01000001">
    <property type="protein sequence ID" value="PKW27108.1"/>
    <property type="molecule type" value="Genomic_DNA"/>
</dbReference>
<evidence type="ECO:0000256" key="1">
    <source>
        <dbReference type="ARBA" id="ARBA00008721"/>
    </source>
</evidence>
<sequence length="323" mass="33517">MRLRPFSALAALALASAGLVLPLTSASARPMAGVDTVAATCETHTDEVGGRHATGPTRFDPHELSDAKAASMNAQLVRDMAARGVTTTRGGATQKGKPGGGGGTFQPAVVPVHWHVITDGAQGNLTGSKLAGQISVLNAAYSGSGFSFQTVSTDYTNNPTWYNGITNGSTAEKQMKNALHVGGKGDLNLYTADLGGGLLGWATFPKSTVDPMDGVVMLDESLPGGSAAPYNLGDTATHEIGHWLGLYHTFQGGCNGNGDYVDDTNAEASPAYGCPTGRDSCASKPGTDPITNFMDYTDDACMNRFTTGQVSRMQASWLTYRAA</sequence>
<dbReference type="PANTHER" id="PTHR47466:SF1">
    <property type="entry name" value="METALLOPROTEASE MEP1 (AFU_ORTHOLOGUE AFUA_1G07730)-RELATED"/>
    <property type="match status" value="1"/>
</dbReference>
<evidence type="ECO:0000256" key="8">
    <source>
        <dbReference type="ARBA" id="ARBA00023157"/>
    </source>
</evidence>
<gene>
    <name evidence="11" type="ORF">ATL31_1943</name>
</gene>
<evidence type="ECO:0000256" key="3">
    <source>
        <dbReference type="ARBA" id="ARBA00022723"/>
    </source>
</evidence>
<dbReference type="PANTHER" id="PTHR47466">
    <property type="match status" value="1"/>
</dbReference>
<dbReference type="SUPFAM" id="SSF55486">
    <property type="entry name" value="Metalloproteases ('zincins'), catalytic domain"/>
    <property type="match status" value="1"/>
</dbReference>
<evidence type="ECO:0000256" key="4">
    <source>
        <dbReference type="ARBA" id="ARBA00022729"/>
    </source>
</evidence>
<evidence type="ECO:0000313" key="11">
    <source>
        <dbReference type="EMBL" id="PKW27108.1"/>
    </source>
</evidence>
<keyword evidence="3" id="KW-0479">Metal-binding</keyword>
<dbReference type="AlphaFoldDB" id="A0A2N3YJZ3"/>
<evidence type="ECO:0000259" key="10">
    <source>
        <dbReference type="Pfam" id="PF05572"/>
    </source>
</evidence>
<dbReference type="RefSeq" id="WP_101395581.1">
    <property type="nucleotide sequence ID" value="NZ_PJNE01000001.1"/>
</dbReference>
<evidence type="ECO:0000313" key="12">
    <source>
        <dbReference type="Proteomes" id="UP000233781"/>
    </source>
</evidence>
<keyword evidence="6" id="KW-0862">Zinc</keyword>
<proteinExistence type="inferred from homology"/>
<dbReference type="OrthoDB" id="6278496at2"/>
<comment type="similarity">
    <text evidence="1">Belongs to the peptidase M43B family.</text>
</comment>
<evidence type="ECO:0000256" key="5">
    <source>
        <dbReference type="ARBA" id="ARBA00022801"/>
    </source>
</evidence>
<evidence type="ECO:0000256" key="6">
    <source>
        <dbReference type="ARBA" id="ARBA00022833"/>
    </source>
</evidence>
<keyword evidence="7" id="KW-0482">Metalloprotease</keyword>
<name>A0A2N3YJZ3_9MICO</name>
<keyword evidence="4 9" id="KW-0732">Signal</keyword>
<feature type="signal peptide" evidence="9">
    <location>
        <begin position="1"/>
        <end position="28"/>
    </location>
</feature>
<dbReference type="InterPro" id="IPR008754">
    <property type="entry name" value="Peptidase_M43"/>
</dbReference>
<dbReference type="GO" id="GO:0008237">
    <property type="term" value="F:metallopeptidase activity"/>
    <property type="evidence" value="ECO:0007669"/>
    <property type="project" value="UniProtKB-KW"/>
</dbReference>
<accession>A0A2N3YJZ3</accession>